<evidence type="ECO:0000313" key="2">
    <source>
        <dbReference type="EMBL" id="PBK78707.1"/>
    </source>
</evidence>
<evidence type="ECO:0000256" key="1">
    <source>
        <dbReference type="SAM" id="SignalP"/>
    </source>
</evidence>
<evidence type="ECO:0000313" key="3">
    <source>
        <dbReference type="Proteomes" id="UP000218334"/>
    </source>
</evidence>
<proteinExistence type="predicted"/>
<sequence length="573" mass="64173">MGTILLIVAYVTVTILPMCFLQCPYRTPLCDLAYCPFIYITSLVQKHYHRLQLLQSIVGRITRINDSGSNSENNSESDSGCNHITVKPNSLKQLELEAVEKVSFRLSVEALQWLFSASSNPAVQSIVIESIGRLPMGALAEVEDVFHDSPSIVDVRGNLLSSLTGRNYYDTSDCLAKIPSGMEHKFERLLRSCMFTSGVKNLWFTSDVLDQLDRDEFGATIVTQIPKLCQFTYQAFCKPTVEYFPEMVLKYALRWLSHFVLLPDIYEILDRHLPLSWMLSKLIHQCLDLEVKPKSIWKILESVIVNTPIFSLDAADSKYDKCSSLVLDCYGIFVQEGNLASRIHAPSSALQPLVTFITTQWSTSTRTKATFNFLASCLEQHLWPAYDVFYQQQCLKFLTMQPVSSWSASLFRAYVTGIAAAIHPSRGHPEENQTISQAIDCLHEPGNLLFVCSTLAIYTHYLVYEVTGKPDIMTALAQIQPLDPAWGNCLQRFQALADAWDENCFVGVESISNQKKKLKNGDIPLQTTASLELVQLPPTLLSLDVAEESLARATTTSVSVRSHRLPALTVTTG</sequence>
<feature type="signal peptide" evidence="1">
    <location>
        <begin position="1"/>
        <end position="21"/>
    </location>
</feature>
<feature type="chain" id="PRO_5013957655" evidence="1">
    <location>
        <begin position="22"/>
        <end position="573"/>
    </location>
</feature>
<gene>
    <name evidence="2" type="ORF">ARMSODRAFT_968775</name>
</gene>
<dbReference type="AlphaFoldDB" id="A0A2H3CPM0"/>
<reference evidence="3" key="1">
    <citation type="journal article" date="2017" name="Nat. Ecol. Evol.">
        <title>Genome expansion and lineage-specific genetic innovations in the forest pathogenic fungi Armillaria.</title>
        <authorList>
            <person name="Sipos G."/>
            <person name="Prasanna A.N."/>
            <person name="Walter M.C."/>
            <person name="O'Connor E."/>
            <person name="Balint B."/>
            <person name="Krizsan K."/>
            <person name="Kiss B."/>
            <person name="Hess J."/>
            <person name="Varga T."/>
            <person name="Slot J."/>
            <person name="Riley R."/>
            <person name="Boka B."/>
            <person name="Rigling D."/>
            <person name="Barry K."/>
            <person name="Lee J."/>
            <person name="Mihaltcheva S."/>
            <person name="LaButti K."/>
            <person name="Lipzen A."/>
            <person name="Waldron R."/>
            <person name="Moloney N.M."/>
            <person name="Sperisen C."/>
            <person name="Kredics L."/>
            <person name="Vagvoelgyi C."/>
            <person name="Patrignani A."/>
            <person name="Fitzpatrick D."/>
            <person name="Nagy I."/>
            <person name="Doyle S."/>
            <person name="Anderson J.B."/>
            <person name="Grigoriev I.V."/>
            <person name="Gueldener U."/>
            <person name="Muensterkoetter M."/>
            <person name="Nagy L.G."/>
        </authorList>
    </citation>
    <scope>NUCLEOTIDE SEQUENCE [LARGE SCALE GENOMIC DNA]</scope>
    <source>
        <strain evidence="3">28-4</strain>
    </source>
</reference>
<keyword evidence="3" id="KW-1185">Reference proteome</keyword>
<keyword evidence="1" id="KW-0732">Signal</keyword>
<name>A0A2H3CPM0_9AGAR</name>
<dbReference type="Proteomes" id="UP000218334">
    <property type="component" value="Unassembled WGS sequence"/>
</dbReference>
<organism evidence="2 3">
    <name type="scientific">Armillaria solidipes</name>
    <dbReference type="NCBI Taxonomy" id="1076256"/>
    <lineage>
        <taxon>Eukaryota</taxon>
        <taxon>Fungi</taxon>
        <taxon>Dikarya</taxon>
        <taxon>Basidiomycota</taxon>
        <taxon>Agaricomycotina</taxon>
        <taxon>Agaricomycetes</taxon>
        <taxon>Agaricomycetidae</taxon>
        <taxon>Agaricales</taxon>
        <taxon>Marasmiineae</taxon>
        <taxon>Physalacriaceae</taxon>
        <taxon>Armillaria</taxon>
    </lineage>
</organism>
<protein>
    <submittedName>
        <fullName evidence="2">Uncharacterized protein</fullName>
    </submittedName>
</protein>
<accession>A0A2H3CPM0</accession>
<dbReference type="EMBL" id="KZ293415">
    <property type="protein sequence ID" value="PBK78707.1"/>
    <property type="molecule type" value="Genomic_DNA"/>
</dbReference>